<protein>
    <submittedName>
        <fullName evidence="4">Trna tsaa: trna-thr(Ggu) m(6)t(6)a37 methyltransferase tsaa</fullName>
    </submittedName>
</protein>
<dbReference type="PANTHER" id="PTHR12818:SF0">
    <property type="entry name" value="TRNA (ADENINE(37)-N6)-METHYLTRANSFERASE"/>
    <property type="match status" value="1"/>
</dbReference>
<evidence type="ECO:0000259" key="3">
    <source>
        <dbReference type="PROSITE" id="PS51668"/>
    </source>
</evidence>
<dbReference type="Proteomes" id="UP000507962">
    <property type="component" value="Unassembled WGS sequence"/>
</dbReference>
<dbReference type="GO" id="GO:0008168">
    <property type="term" value="F:methyltransferase activity"/>
    <property type="evidence" value="ECO:0007669"/>
    <property type="project" value="UniProtKB-KW"/>
</dbReference>
<sequence length="180" mass="19998">MATETSTTREMCLTSVGVVRSSLTNPELKARKDGIELKKGDEDVRARVKKISELVSEIVIDDRFDGILEGIEEFSHILVLYWPHLVPDEGRSVLQVHPMGRKDVPLKGVFSTCSPARPNPVLVTAVPLVSREGNVLKVQGLEAVDGSPIIDIKPYMTHYYRPEGVEMAGWMCRLLEEVDG</sequence>
<comment type="similarity">
    <text evidence="2">Belongs to the tRNA methyltransferase O family.</text>
</comment>
<keyword evidence="5" id="KW-1185">Reference proteome</keyword>
<dbReference type="SUPFAM" id="SSF118196">
    <property type="entry name" value="YaeB-like"/>
    <property type="match status" value="1"/>
</dbReference>
<accession>A0A4U8YUB0</accession>
<dbReference type="InterPro" id="IPR036413">
    <property type="entry name" value="YaeB-like_sf"/>
</dbReference>
<reference evidence="4 5" key="1">
    <citation type="submission" date="2019-03" db="EMBL/GenBank/DDBJ databases">
        <authorList>
            <person name="Nijsse B."/>
        </authorList>
    </citation>
    <scope>NUCLEOTIDE SEQUENCE [LARGE SCALE GENOMIC DNA]</scope>
    <source>
        <strain evidence="4">Desulfoluna butyratoxydans MSL71</strain>
    </source>
</reference>
<evidence type="ECO:0000313" key="5">
    <source>
        <dbReference type="Proteomes" id="UP000507962"/>
    </source>
</evidence>
<keyword evidence="4" id="KW-0808">Transferase</keyword>
<dbReference type="PANTHER" id="PTHR12818">
    <property type="entry name" value="TRNA (ADENINE(37)-N6)-METHYLTRANSFERASE"/>
    <property type="match status" value="1"/>
</dbReference>
<keyword evidence="4" id="KW-0489">Methyltransferase</keyword>
<evidence type="ECO:0000256" key="1">
    <source>
        <dbReference type="ARBA" id="ARBA00022691"/>
    </source>
</evidence>
<evidence type="ECO:0000313" key="4">
    <source>
        <dbReference type="EMBL" id="VFQ45472.1"/>
    </source>
</evidence>
<proteinExistence type="inferred from homology"/>
<dbReference type="NCBIfam" id="TIGR00104">
    <property type="entry name" value="tRNA_TsaA"/>
    <property type="match status" value="1"/>
</dbReference>
<gene>
    <name evidence="4" type="ORF">MSL71_31290</name>
</gene>
<name>A0A4U8YUB0_9BACT</name>
<feature type="domain" description="TsaA-like" evidence="3">
    <location>
        <begin position="13"/>
        <end position="164"/>
    </location>
</feature>
<dbReference type="CDD" id="cd09281">
    <property type="entry name" value="UPF0066"/>
    <property type="match status" value="1"/>
</dbReference>
<dbReference type="Gene3D" id="2.40.30.70">
    <property type="entry name" value="YaeB-like"/>
    <property type="match status" value="1"/>
</dbReference>
<dbReference type="GO" id="GO:0032259">
    <property type="term" value="P:methylation"/>
    <property type="evidence" value="ECO:0007669"/>
    <property type="project" value="UniProtKB-KW"/>
</dbReference>
<dbReference type="InterPro" id="IPR036414">
    <property type="entry name" value="YaeB_N_sf"/>
</dbReference>
<keyword evidence="1" id="KW-0949">S-adenosyl-L-methionine</keyword>
<dbReference type="InterPro" id="IPR040372">
    <property type="entry name" value="YaeB-like"/>
</dbReference>
<evidence type="ECO:0000256" key="2">
    <source>
        <dbReference type="ARBA" id="ARBA00033753"/>
    </source>
</evidence>
<dbReference type="InterPro" id="IPR023370">
    <property type="entry name" value="TrmO-like_N"/>
</dbReference>
<dbReference type="PROSITE" id="PS51668">
    <property type="entry name" value="TSAA_2"/>
    <property type="match status" value="1"/>
</dbReference>
<dbReference type="EMBL" id="CAADHO010000005">
    <property type="protein sequence ID" value="VFQ45472.1"/>
    <property type="molecule type" value="Genomic_DNA"/>
</dbReference>
<dbReference type="RefSeq" id="WP_246317804.1">
    <property type="nucleotide sequence ID" value="NZ_CAADHO010000005.1"/>
</dbReference>
<dbReference type="AlphaFoldDB" id="A0A4U8YUB0"/>
<dbReference type="Pfam" id="PF01980">
    <property type="entry name" value="TrmO_N"/>
    <property type="match status" value="1"/>
</dbReference>
<organism evidence="4 5">
    <name type="scientific">Desulfoluna butyratoxydans</name>
    <dbReference type="NCBI Taxonomy" id="231438"/>
    <lineage>
        <taxon>Bacteria</taxon>
        <taxon>Pseudomonadati</taxon>
        <taxon>Thermodesulfobacteriota</taxon>
        <taxon>Desulfobacteria</taxon>
        <taxon>Desulfobacterales</taxon>
        <taxon>Desulfolunaceae</taxon>
        <taxon>Desulfoluna</taxon>
    </lineage>
</organism>